<dbReference type="RefSeq" id="WP_107347353.1">
    <property type="nucleotide sequence ID" value="NZ_PYMH01000001.1"/>
</dbReference>
<feature type="domain" description="Prepilin type IV endopeptidase peptidase" evidence="2">
    <location>
        <begin position="6"/>
        <end position="110"/>
    </location>
</feature>
<feature type="transmembrane region" description="Helical" evidence="1">
    <location>
        <begin position="22"/>
        <end position="44"/>
    </location>
</feature>
<organism evidence="3 4">
    <name type="scientific">Photobacterium lutimaris</name>
    <dbReference type="NCBI Taxonomy" id="388278"/>
    <lineage>
        <taxon>Bacteria</taxon>
        <taxon>Pseudomonadati</taxon>
        <taxon>Pseudomonadota</taxon>
        <taxon>Gammaproteobacteria</taxon>
        <taxon>Vibrionales</taxon>
        <taxon>Vibrionaceae</taxon>
        <taxon>Photobacterium</taxon>
    </lineage>
</organism>
<keyword evidence="1" id="KW-0472">Membrane</keyword>
<dbReference type="GO" id="GO:0016020">
    <property type="term" value="C:membrane"/>
    <property type="evidence" value="ECO:0007669"/>
    <property type="project" value="InterPro"/>
</dbReference>
<comment type="caution">
    <text evidence="3">The sequence shown here is derived from an EMBL/GenBank/DDBJ whole genome shotgun (WGS) entry which is preliminary data.</text>
</comment>
<gene>
    <name evidence="3" type="ORF">C9I99_03015</name>
</gene>
<protein>
    <submittedName>
        <fullName evidence="3">Prepilin peptidase</fullName>
    </submittedName>
</protein>
<dbReference type="Pfam" id="PF01478">
    <property type="entry name" value="Peptidase_A24"/>
    <property type="match status" value="1"/>
</dbReference>
<dbReference type="OrthoDB" id="5508079at2"/>
<evidence type="ECO:0000313" key="3">
    <source>
        <dbReference type="EMBL" id="PSU35999.1"/>
    </source>
</evidence>
<evidence type="ECO:0000256" key="1">
    <source>
        <dbReference type="SAM" id="Phobius"/>
    </source>
</evidence>
<reference evidence="3 4" key="1">
    <citation type="submission" date="2018-03" db="EMBL/GenBank/DDBJ databases">
        <title>Whole genome sequencing of Histamine producing bacteria.</title>
        <authorList>
            <person name="Butler K."/>
        </authorList>
    </citation>
    <scope>NUCLEOTIDE SEQUENCE [LARGE SCALE GENOMIC DNA]</scope>
    <source>
        <strain evidence="3 4">JCM 13586</strain>
    </source>
</reference>
<sequence length="168" mass="18172">MDIPITTILFYSALYDVVHNKIPNYCVLAILLIGISQTVLNVFGLGFISNLSLADAILGLLVGFMTCIFLHIKGLFGAGDAKLLASLGIIYGPVDIFLLIAFSIAFSGLLSASRLACYGELYPMLSRWYDSFRLGFYLKPESNTVAAGAVPMGGAILLATAYCEFYLF</sequence>
<feature type="transmembrane region" description="Helical" evidence="1">
    <location>
        <begin position="56"/>
        <end position="76"/>
    </location>
</feature>
<keyword evidence="4" id="KW-1185">Reference proteome</keyword>
<keyword evidence="1" id="KW-1133">Transmembrane helix</keyword>
<name>A0A2T3J3Y1_9GAMM</name>
<dbReference type="GO" id="GO:0004190">
    <property type="term" value="F:aspartic-type endopeptidase activity"/>
    <property type="evidence" value="ECO:0007669"/>
    <property type="project" value="InterPro"/>
</dbReference>
<dbReference type="EMBL" id="PYMH01000001">
    <property type="protein sequence ID" value="PSU35999.1"/>
    <property type="molecule type" value="Genomic_DNA"/>
</dbReference>
<accession>A0A2T3J3Y1</accession>
<proteinExistence type="predicted"/>
<evidence type="ECO:0000259" key="2">
    <source>
        <dbReference type="Pfam" id="PF01478"/>
    </source>
</evidence>
<keyword evidence="1" id="KW-0812">Transmembrane</keyword>
<evidence type="ECO:0000313" key="4">
    <source>
        <dbReference type="Proteomes" id="UP000241222"/>
    </source>
</evidence>
<dbReference type="AlphaFoldDB" id="A0A2T3J3Y1"/>
<dbReference type="InterPro" id="IPR000045">
    <property type="entry name" value="Prepilin_IV_endopep_pep"/>
</dbReference>
<dbReference type="Proteomes" id="UP000241222">
    <property type="component" value="Unassembled WGS sequence"/>
</dbReference>
<dbReference type="Gene3D" id="1.20.120.1220">
    <property type="match status" value="1"/>
</dbReference>